<evidence type="ECO:0000256" key="8">
    <source>
        <dbReference type="ARBA" id="ARBA00023136"/>
    </source>
</evidence>
<reference evidence="12" key="1">
    <citation type="submission" date="2023-03" db="EMBL/GenBank/DDBJ databases">
        <authorList>
            <person name="Julca I."/>
        </authorList>
    </citation>
    <scope>NUCLEOTIDE SEQUENCE</scope>
</reference>
<keyword evidence="3" id="KW-1003">Cell membrane</keyword>
<feature type="transmembrane region" description="Helical" evidence="10">
    <location>
        <begin position="54"/>
        <end position="79"/>
    </location>
</feature>
<dbReference type="GO" id="GO:0015293">
    <property type="term" value="F:symporter activity"/>
    <property type="evidence" value="ECO:0007669"/>
    <property type="project" value="UniProtKB-KW"/>
</dbReference>
<dbReference type="Pfam" id="PF01490">
    <property type="entry name" value="Aa_trans"/>
    <property type="match status" value="1"/>
</dbReference>
<dbReference type="GO" id="GO:0006865">
    <property type="term" value="P:amino acid transport"/>
    <property type="evidence" value="ECO:0007669"/>
    <property type="project" value="UniProtKB-KW"/>
</dbReference>
<protein>
    <submittedName>
        <fullName evidence="12">OLC1v1002858C1</fullName>
    </submittedName>
</protein>
<evidence type="ECO:0000256" key="1">
    <source>
        <dbReference type="ARBA" id="ARBA00004236"/>
    </source>
</evidence>
<evidence type="ECO:0000259" key="11">
    <source>
        <dbReference type="Pfam" id="PF01490"/>
    </source>
</evidence>
<evidence type="ECO:0000256" key="3">
    <source>
        <dbReference type="ARBA" id="ARBA00022475"/>
    </source>
</evidence>
<feature type="transmembrane region" description="Helical" evidence="10">
    <location>
        <begin position="177"/>
        <end position="198"/>
    </location>
</feature>
<feature type="transmembrane region" description="Helical" evidence="10">
    <location>
        <begin position="268"/>
        <end position="289"/>
    </location>
</feature>
<evidence type="ECO:0000256" key="5">
    <source>
        <dbReference type="ARBA" id="ARBA00022847"/>
    </source>
</evidence>
<organism evidence="12 13">
    <name type="scientific">Oldenlandia corymbosa var. corymbosa</name>
    <dbReference type="NCBI Taxonomy" id="529605"/>
    <lineage>
        <taxon>Eukaryota</taxon>
        <taxon>Viridiplantae</taxon>
        <taxon>Streptophyta</taxon>
        <taxon>Embryophyta</taxon>
        <taxon>Tracheophyta</taxon>
        <taxon>Spermatophyta</taxon>
        <taxon>Magnoliopsida</taxon>
        <taxon>eudicotyledons</taxon>
        <taxon>Gunneridae</taxon>
        <taxon>Pentapetalae</taxon>
        <taxon>asterids</taxon>
        <taxon>lamiids</taxon>
        <taxon>Gentianales</taxon>
        <taxon>Rubiaceae</taxon>
        <taxon>Rubioideae</taxon>
        <taxon>Spermacoceae</taxon>
        <taxon>Hedyotis-Oldenlandia complex</taxon>
        <taxon>Oldenlandia</taxon>
    </lineage>
</organism>
<feature type="transmembrane region" description="Helical" evidence="10">
    <location>
        <begin position="430"/>
        <end position="456"/>
    </location>
</feature>
<keyword evidence="2" id="KW-0813">Transport</keyword>
<keyword evidence="7 10" id="KW-1133">Transmembrane helix</keyword>
<evidence type="ECO:0000256" key="7">
    <source>
        <dbReference type="ARBA" id="ARBA00022989"/>
    </source>
</evidence>
<evidence type="ECO:0000313" key="12">
    <source>
        <dbReference type="EMBL" id="CAI9104226.1"/>
    </source>
</evidence>
<keyword evidence="6" id="KW-0029">Amino-acid transport</keyword>
<proteinExistence type="inferred from homology"/>
<gene>
    <name evidence="12" type="ORF">OLC1_LOCUS13196</name>
</gene>
<sequence length="469" mass="51275">MSFSLEKTYDDAKFDDDGRPKRTGTLGTASAHIITTVIGSGVLSLAWVTAQLGWIAGPVALMAFSVITWFTSVLLADCYRSPDIITGRRNYTYMDAVRANLGGMYVPLCGVAQYATLVGATIGYTITGSISMVAVKRSNCFHKHHTREGCHISYNGFIILFGLIEVVLSQIPNFHKLSVLSIIAAAMSFAYSSIGLGLSIAHVAGGARPTTSITGIPVGNGVTGTDKMFNTFSALGNAAFAYAFSLVLVEIQDTLKSSPPENKVMKKAAFIGISISTMFYMLCGIMGYAAFGNDAPGNILTGFGFFEPFWLIDVANICIMIHLVGAFQVLCQPVYAFVEEWSKKKWPESEFVTKEYLFDLPWAGISSFSIFRLVWRTAYVVFTVIVAMIFPNFNDVVGLVGAISFWPLTIFFPIEMYIAQAKLRRFSFTWIWMQILSFACLIISLLAAAGSINGLIKDLPTLKPFKSMS</sequence>
<comment type="subcellular location">
    <subcellularLocation>
        <location evidence="1">Cell membrane</location>
    </subcellularLocation>
</comment>
<dbReference type="FunFam" id="1.20.1740.10:FF:000055">
    <property type="entry name" value="Amino acid permease 6"/>
    <property type="match status" value="1"/>
</dbReference>
<accession>A0AAV1DAD5</accession>
<evidence type="ECO:0000313" key="13">
    <source>
        <dbReference type="Proteomes" id="UP001161247"/>
    </source>
</evidence>
<dbReference type="AlphaFoldDB" id="A0AAV1DAD5"/>
<feature type="domain" description="Amino acid transporter transmembrane" evidence="11">
    <location>
        <begin position="23"/>
        <end position="456"/>
    </location>
</feature>
<feature type="transmembrane region" description="Helical" evidence="10">
    <location>
        <begin position="396"/>
        <end position="418"/>
    </location>
</feature>
<keyword evidence="5" id="KW-0769">Symport</keyword>
<dbReference type="Proteomes" id="UP001161247">
    <property type="component" value="Chromosome 4"/>
</dbReference>
<evidence type="ECO:0000256" key="9">
    <source>
        <dbReference type="ARBA" id="ARBA00061463"/>
    </source>
</evidence>
<evidence type="ECO:0000256" key="6">
    <source>
        <dbReference type="ARBA" id="ARBA00022970"/>
    </source>
</evidence>
<feature type="transmembrane region" description="Helical" evidence="10">
    <location>
        <begin position="373"/>
        <end position="390"/>
    </location>
</feature>
<dbReference type="GO" id="GO:0005886">
    <property type="term" value="C:plasma membrane"/>
    <property type="evidence" value="ECO:0007669"/>
    <property type="project" value="UniProtKB-SubCell"/>
</dbReference>
<keyword evidence="8 10" id="KW-0472">Membrane</keyword>
<dbReference type="InterPro" id="IPR013057">
    <property type="entry name" value="AA_transpt_TM"/>
</dbReference>
<keyword evidence="13" id="KW-1185">Reference proteome</keyword>
<dbReference type="PANTHER" id="PTHR48017">
    <property type="entry name" value="OS05G0424000 PROTEIN-RELATED"/>
    <property type="match status" value="1"/>
</dbReference>
<feature type="transmembrane region" description="Helical" evidence="10">
    <location>
        <begin position="309"/>
        <end position="338"/>
    </location>
</feature>
<comment type="similarity">
    <text evidence="9">Belongs to the amino acid/polyamine transporter 2 family. Amino acid/auxin permease (AAAP) (TC 2.A.18.2) subfamily.</text>
</comment>
<feature type="transmembrane region" description="Helical" evidence="10">
    <location>
        <begin position="29"/>
        <end position="48"/>
    </location>
</feature>
<feature type="transmembrane region" description="Helical" evidence="10">
    <location>
        <begin position="152"/>
        <end position="171"/>
    </location>
</feature>
<evidence type="ECO:0000256" key="10">
    <source>
        <dbReference type="SAM" id="Phobius"/>
    </source>
</evidence>
<name>A0AAV1DAD5_OLDCO</name>
<dbReference type="EMBL" id="OX459121">
    <property type="protein sequence ID" value="CAI9104226.1"/>
    <property type="molecule type" value="Genomic_DNA"/>
</dbReference>
<keyword evidence="4 10" id="KW-0812">Transmembrane</keyword>
<evidence type="ECO:0000256" key="2">
    <source>
        <dbReference type="ARBA" id="ARBA00022448"/>
    </source>
</evidence>
<evidence type="ECO:0000256" key="4">
    <source>
        <dbReference type="ARBA" id="ARBA00022692"/>
    </source>
</evidence>